<dbReference type="Proteomes" id="UP000268014">
    <property type="component" value="Unassembled WGS sequence"/>
</dbReference>
<keyword evidence="2" id="KW-1185">Reference proteome</keyword>
<reference evidence="1 2" key="1">
    <citation type="submission" date="2018-11" db="EMBL/GenBank/DDBJ databases">
        <authorList>
            <consortium name="Pathogen Informatics"/>
        </authorList>
    </citation>
    <scope>NUCLEOTIDE SEQUENCE [LARGE SCALE GENOMIC DNA]</scope>
    <source>
        <strain evidence="1 2">MHpl1</strain>
    </source>
</reference>
<accession>A0A3P7TMJ9</accession>
<evidence type="ECO:0000313" key="1">
    <source>
        <dbReference type="EMBL" id="VDO23430.1"/>
    </source>
</evidence>
<evidence type="ECO:0000313" key="2">
    <source>
        <dbReference type="Proteomes" id="UP000268014"/>
    </source>
</evidence>
<gene>
    <name evidence="1" type="ORF">HPLM_LOCUS4524</name>
</gene>
<protein>
    <submittedName>
        <fullName evidence="1">Uncharacterized protein</fullName>
    </submittedName>
</protein>
<dbReference type="AlphaFoldDB" id="A0A3P7TMJ9"/>
<name>A0A3P7TMJ9_HAEPC</name>
<dbReference type="EMBL" id="UZAF01016221">
    <property type="protein sequence ID" value="VDO23430.1"/>
    <property type="molecule type" value="Genomic_DNA"/>
</dbReference>
<organism evidence="1 2">
    <name type="scientific">Haemonchus placei</name>
    <name type="common">Barber's pole worm</name>
    <dbReference type="NCBI Taxonomy" id="6290"/>
    <lineage>
        <taxon>Eukaryota</taxon>
        <taxon>Metazoa</taxon>
        <taxon>Ecdysozoa</taxon>
        <taxon>Nematoda</taxon>
        <taxon>Chromadorea</taxon>
        <taxon>Rhabditida</taxon>
        <taxon>Rhabditina</taxon>
        <taxon>Rhabditomorpha</taxon>
        <taxon>Strongyloidea</taxon>
        <taxon>Trichostrongylidae</taxon>
        <taxon>Haemonchus</taxon>
    </lineage>
</organism>
<proteinExistence type="predicted"/>
<sequence length="85" mass="9054">MLIVSETDTCDGALCSVAEAEADPAEECGSSLHRAEAVATVLVSRPRTTGPEAFRKEGSSSCSNYSTVHGMESIMDFMHSKSLNR</sequence>